<evidence type="ECO:0008006" key="4">
    <source>
        <dbReference type="Google" id="ProtNLM"/>
    </source>
</evidence>
<keyword evidence="3" id="KW-1185">Reference proteome</keyword>
<evidence type="ECO:0000256" key="1">
    <source>
        <dbReference type="SAM" id="Coils"/>
    </source>
</evidence>
<dbReference type="EMBL" id="CAKOGL010000018">
    <property type="protein sequence ID" value="CAH2097525.1"/>
    <property type="molecule type" value="Genomic_DNA"/>
</dbReference>
<feature type="coiled-coil region" evidence="1">
    <location>
        <begin position="1"/>
        <end position="103"/>
    </location>
</feature>
<proteinExistence type="predicted"/>
<keyword evidence="1" id="KW-0175">Coiled coil</keyword>
<dbReference type="AlphaFoldDB" id="A0AAU9UDY3"/>
<evidence type="ECO:0000313" key="3">
    <source>
        <dbReference type="Proteomes" id="UP001153954"/>
    </source>
</evidence>
<evidence type="ECO:0000313" key="2">
    <source>
        <dbReference type="EMBL" id="CAH2097525.1"/>
    </source>
</evidence>
<reference evidence="2" key="1">
    <citation type="submission" date="2022-03" db="EMBL/GenBank/DDBJ databases">
        <authorList>
            <person name="Tunstrom K."/>
        </authorList>
    </citation>
    <scope>NUCLEOTIDE SEQUENCE</scope>
</reference>
<protein>
    <recommendedName>
        <fullName evidence="4">Endonuclease-reverse transcriptase</fullName>
    </recommendedName>
</protein>
<organism evidence="2 3">
    <name type="scientific">Euphydryas editha</name>
    <name type="common">Edith's checkerspot</name>
    <dbReference type="NCBI Taxonomy" id="104508"/>
    <lineage>
        <taxon>Eukaryota</taxon>
        <taxon>Metazoa</taxon>
        <taxon>Ecdysozoa</taxon>
        <taxon>Arthropoda</taxon>
        <taxon>Hexapoda</taxon>
        <taxon>Insecta</taxon>
        <taxon>Pterygota</taxon>
        <taxon>Neoptera</taxon>
        <taxon>Endopterygota</taxon>
        <taxon>Lepidoptera</taxon>
        <taxon>Glossata</taxon>
        <taxon>Ditrysia</taxon>
        <taxon>Papilionoidea</taxon>
        <taxon>Nymphalidae</taxon>
        <taxon>Nymphalinae</taxon>
        <taxon>Euphydryas</taxon>
    </lineage>
</organism>
<sequence>MDEVLKALEAIKKDLDNQRQEIREMGNNVTEKVTQNISRMFEEKFSTLEKNHENLKEVVENQEKRIHAIERQARKNNLIFFGIEESEKSYNNLERNFIIWTEQYLSLKISHNDIKEIKRIGKKDEKLRPIVVTFTTLGTKIKILKHKRALKETQYYIKEDYPKYVLEKRRELQERLQQEREKGNIAKIIYDKLIISKNNTKRKLSMSPENATETNLEKNTQINKKNKTQQIVASAKRSSSFSEGITKQGILNYVVKNTTNKTNNQNNQA</sequence>
<dbReference type="Gene3D" id="3.30.70.1820">
    <property type="entry name" value="L1 transposable element, RRM domain"/>
    <property type="match status" value="1"/>
</dbReference>
<name>A0AAU9UDY3_EUPED</name>
<dbReference type="Proteomes" id="UP001153954">
    <property type="component" value="Unassembled WGS sequence"/>
</dbReference>
<gene>
    <name evidence="2" type="ORF">EEDITHA_LOCUS12740</name>
</gene>
<comment type="caution">
    <text evidence="2">The sequence shown here is derived from an EMBL/GenBank/DDBJ whole genome shotgun (WGS) entry which is preliminary data.</text>
</comment>
<accession>A0AAU9UDY3</accession>